<dbReference type="STRING" id="391936.S7S_03955"/>
<dbReference type="HOGENOM" id="CLU_063465_1_0_6"/>
<comment type="similarity">
    <text evidence="2">Belongs to the MipA/OmpV family.</text>
</comment>
<protein>
    <submittedName>
        <fullName evidence="6">Outer membrane protein V</fullName>
    </submittedName>
</protein>
<evidence type="ECO:0000256" key="4">
    <source>
        <dbReference type="ARBA" id="ARBA00023136"/>
    </source>
</evidence>
<reference evidence="6 7" key="1">
    <citation type="journal article" date="2012" name="J. Bacteriol.">
        <title>Genome sequence of an alkane-degrading bacterium, Alcanivorax pacificus type strain W11-5, isolated from deep sea sediment.</title>
        <authorList>
            <person name="Lai Q."/>
            <person name="Shao Z."/>
        </authorList>
    </citation>
    <scope>NUCLEOTIDE SEQUENCE [LARGE SCALE GENOMIC DNA]</scope>
    <source>
        <strain evidence="6 7">W11-5</strain>
    </source>
</reference>
<organism evidence="6 7">
    <name type="scientific">Isoalcanivorax pacificus W11-5</name>
    <dbReference type="NCBI Taxonomy" id="391936"/>
    <lineage>
        <taxon>Bacteria</taxon>
        <taxon>Pseudomonadati</taxon>
        <taxon>Pseudomonadota</taxon>
        <taxon>Gammaproteobacteria</taxon>
        <taxon>Oceanospirillales</taxon>
        <taxon>Alcanivoracaceae</taxon>
        <taxon>Isoalcanivorax</taxon>
    </lineage>
</organism>
<gene>
    <name evidence="6" type="ORF">S7S_03955</name>
</gene>
<evidence type="ECO:0000256" key="1">
    <source>
        <dbReference type="ARBA" id="ARBA00004442"/>
    </source>
</evidence>
<dbReference type="GO" id="GO:0009279">
    <property type="term" value="C:cell outer membrane"/>
    <property type="evidence" value="ECO:0007669"/>
    <property type="project" value="UniProtKB-SubCell"/>
</dbReference>
<dbReference type="AlphaFoldDB" id="A0A0B4XKV2"/>
<proteinExistence type="inferred from homology"/>
<sequence>MGAVAAVEDMVYIDMKDDRELQGAPFVAFDSDHLFFTMGVLGAHVYQRETDRVALALDSYVTMGDGYRRSDSPRFRGMARRHEHIDIGVALELSWALGHSLLSVQQDVSGRSKGMLASYTHSLPWPVGQVVVAPTLRLDLMTARHVEYYYGVRPEEVLPDRAAYRGRQALNISGGYLLSWMLTPEWMLYQGVEYTWLDDAIEDSPLVARDHLVSGMLGVTYSF</sequence>
<dbReference type="KEGG" id="apac:S7S_03955"/>
<name>A0A0B4XKV2_9GAMM</name>
<evidence type="ECO:0000256" key="2">
    <source>
        <dbReference type="ARBA" id="ARBA00005722"/>
    </source>
</evidence>
<dbReference type="InterPro" id="IPR010583">
    <property type="entry name" value="MipA"/>
</dbReference>
<dbReference type="OrthoDB" id="8562138at2"/>
<evidence type="ECO:0000256" key="3">
    <source>
        <dbReference type="ARBA" id="ARBA00022729"/>
    </source>
</evidence>
<dbReference type="PANTHER" id="PTHR38776">
    <property type="entry name" value="MLTA-INTERACTING PROTEIN-RELATED"/>
    <property type="match status" value="1"/>
</dbReference>
<evidence type="ECO:0000256" key="5">
    <source>
        <dbReference type="ARBA" id="ARBA00023237"/>
    </source>
</evidence>
<comment type="subcellular location">
    <subcellularLocation>
        <location evidence="1">Cell outer membrane</location>
    </subcellularLocation>
</comment>
<keyword evidence="3" id="KW-0732">Signal</keyword>
<evidence type="ECO:0000313" key="6">
    <source>
        <dbReference type="EMBL" id="AJD47213.1"/>
    </source>
</evidence>
<dbReference type="Pfam" id="PF06629">
    <property type="entry name" value="MipA"/>
    <property type="match status" value="1"/>
</dbReference>
<evidence type="ECO:0000313" key="7">
    <source>
        <dbReference type="Proteomes" id="UP000006764"/>
    </source>
</evidence>
<dbReference type="Proteomes" id="UP000006764">
    <property type="component" value="Chromosome"/>
</dbReference>
<dbReference type="EMBL" id="CP004387">
    <property type="protein sequence ID" value="AJD47213.1"/>
    <property type="molecule type" value="Genomic_DNA"/>
</dbReference>
<dbReference type="RefSeq" id="WP_008738090.1">
    <property type="nucleotide sequence ID" value="NZ_CP004387.1"/>
</dbReference>
<accession>A0A0B4XKV2</accession>
<keyword evidence="7" id="KW-1185">Reference proteome</keyword>
<dbReference type="PANTHER" id="PTHR38776:SF1">
    <property type="entry name" value="MLTA-INTERACTING PROTEIN-RELATED"/>
    <property type="match status" value="1"/>
</dbReference>
<keyword evidence="4" id="KW-0472">Membrane</keyword>
<keyword evidence="5" id="KW-0998">Cell outer membrane</keyword>